<keyword evidence="11" id="KW-0808">Transferase</keyword>
<feature type="transmembrane region" description="Helical" evidence="12">
    <location>
        <begin position="298"/>
        <end position="321"/>
    </location>
</feature>
<dbReference type="Proteomes" id="UP001597296">
    <property type="component" value="Unassembled WGS sequence"/>
</dbReference>
<dbReference type="InterPro" id="IPR028362">
    <property type="entry name" value="AlgI"/>
</dbReference>
<comment type="pathway">
    <text evidence="2">Glycan biosynthesis; alginate biosynthesis.</text>
</comment>
<evidence type="ECO:0000256" key="11">
    <source>
        <dbReference type="PIRNR" id="PIRNR016636"/>
    </source>
</evidence>
<evidence type="ECO:0000313" key="14">
    <source>
        <dbReference type="Proteomes" id="UP001597296"/>
    </source>
</evidence>
<keyword evidence="11" id="KW-0012">Acyltransferase</keyword>
<keyword evidence="6 12" id="KW-0812">Transmembrane</keyword>
<feature type="transmembrane region" description="Helical" evidence="12">
    <location>
        <begin position="177"/>
        <end position="196"/>
    </location>
</feature>
<evidence type="ECO:0000256" key="2">
    <source>
        <dbReference type="ARBA" id="ARBA00005182"/>
    </source>
</evidence>
<proteinExistence type="inferred from homology"/>
<evidence type="ECO:0000256" key="9">
    <source>
        <dbReference type="ARBA" id="ARBA00023136"/>
    </source>
</evidence>
<comment type="subcellular location">
    <subcellularLocation>
        <location evidence="1">Cell membrane</location>
        <topology evidence="1">Multi-pass membrane protein</topology>
    </subcellularLocation>
</comment>
<feature type="transmembrane region" description="Helical" evidence="12">
    <location>
        <begin position="108"/>
        <end position="125"/>
    </location>
</feature>
<keyword evidence="8 12" id="KW-1133">Transmembrane helix</keyword>
<reference evidence="14" key="1">
    <citation type="journal article" date="2019" name="Int. J. Syst. Evol. Microbiol.">
        <title>The Global Catalogue of Microorganisms (GCM) 10K type strain sequencing project: providing services to taxonomists for standard genome sequencing and annotation.</title>
        <authorList>
            <consortium name="The Broad Institute Genomics Platform"/>
            <consortium name="The Broad Institute Genome Sequencing Center for Infectious Disease"/>
            <person name="Wu L."/>
            <person name="Ma J."/>
        </authorList>
    </citation>
    <scope>NUCLEOTIDE SEQUENCE [LARGE SCALE GENOMIC DNA]</scope>
    <source>
        <strain evidence="14">KCTC 15012</strain>
    </source>
</reference>
<dbReference type="InterPro" id="IPR024194">
    <property type="entry name" value="Ac/AlaTfrase_AlgI/DltB"/>
</dbReference>
<feature type="transmembrane region" description="Helical" evidence="12">
    <location>
        <begin position="74"/>
        <end position="96"/>
    </location>
</feature>
<name>A0ABW5CDG5_9PROT</name>
<evidence type="ECO:0000256" key="4">
    <source>
        <dbReference type="ARBA" id="ARBA00016084"/>
    </source>
</evidence>
<evidence type="ECO:0000256" key="8">
    <source>
        <dbReference type="ARBA" id="ARBA00022989"/>
    </source>
</evidence>
<evidence type="ECO:0000256" key="3">
    <source>
        <dbReference type="ARBA" id="ARBA00010323"/>
    </source>
</evidence>
<protein>
    <recommendedName>
        <fullName evidence="4">Probable alginate O-acetylase AlgI</fullName>
    </recommendedName>
    <alternativeName>
        <fullName evidence="10">Alginate biosynthesis protein AlgI</fullName>
    </alternativeName>
</protein>
<dbReference type="PANTHER" id="PTHR13285:SF18">
    <property type="entry name" value="PROTEIN-CYSTEINE N-PALMITOYLTRANSFERASE RASP"/>
    <property type="match status" value="1"/>
</dbReference>
<keyword evidence="5 11" id="KW-1003">Cell membrane</keyword>
<feature type="transmembrane region" description="Helical" evidence="12">
    <location>
        <begin position="423"/>
        <end position="443"/>
    </location>
</feature>
<evidence type="ECO:0000256" key="12">
    <source>
        <dbReference type="SAM" id="Phobius"/>
    </source>
</evidence>
<accession>A0ABW5CDG5</accession>
<dbReference type="InterPro" id="IPR051085">
    <property type="entry name" value="MB_O-acyltransferase"/>
</dbReference>
<dbReference type="PIRSF" id="PIRSF500217">
    <property type="entry name" value="AlgI"/>
    <property type="match status" value="1"/>
</dbReference>
<evidence type="ECO:0000256" key="5">
    <source>
        <dbReference type="ARBA" id="ARBA00022475"/>
    </source>
</evidence>
<feature type="transmembrane region" description="Helical" evidence="12">
    <location>
        <begin position="346"/>
        <end position="370"/>
    </location>
</feature>
<feature type="transmembrane region" description="Helical" evidence="12">
    <location>
        <begin position="51"/>
        <end position="67"/>
    </location>
</feature>
<keyword evidence="14" id="KW-1185">Reference proteome</keyword>
<evidence type="ECO:0000256" key="10">
    <source>
        <dbReference type="ARBA" id="ARBA00031030"/>
    </source>
</evidence>
<gene>
    <name evidence="13" type="ORF">ACFSNB_15580</name>
</gene>
<sequence length="447" mass="49546">MLFNSPVFLLLFLPLSAALFFWEPLRRWRLPLVTVLSLLFYDISAGDKQLLILAVCIGWVHLLAVPGNGRRLALALALPVGVLLYFKYAGFLLGTVGLGDLVRPAKEGIPAGISFYVFHLASFAIDRYRGDIPARPPLAAFASYVSFFPQLIAGPITRFRQVGDNLRRLPGYRATGATLWGGVALFVVGLGAKVLLADPLDRVVAPLFATVGELDRLQALFAIFGYSFRIYFDFYGYSMMAMGLGLAFGVPLPRNFDQPYRSFSPKEFWRRWHMSLSFWIRDYLYLPLGGNRHHARNILIVFAVCGLWHGAGWNFIVWGLYHGLLVLLYGATRPGWDRLPRPAGQALTFLLVSLGWPLFALDLPSFVLLAQTVVLGGTTPTMPAVELAGWLLLAAAALATFALDTDRLASLDPAEPGYRWRQLALAAIAAVSLTLIEGSRPFIYFQF</sequence>
<evidence type="ECO:0000313" key="13">
    <source>
        <dbReference type="EMBL" id="MFD2235230.1"/>
    </source>
</evidence>
<dbReference type="Pfam" id="PF03062">
    <property type="entry name" value="MBOAT"/>
    <property type="match status" value="1"/>
</dbReference>
<dbReference type="EMBL" id="JBHUIY010000039">
    <property type="protein sequence ID" value="MFD2235230.1"/>
    <property type="molecule type" value="Genomic_DNA"/>
</dbReference>
<comment type="caution">
    <text evidence="13">The sequence shown here is derived from an EMBL/GenBank/DDBJ whole genome shotgun (WGS) entry which is preliminary data.</text>
</comment>
<evidence type="ECO:0000256" key="1">
    <source>
        <dbReference type="ARBA" id="ARBA00004651"/>
    </source>
</evidence>
<keyword evidence="7" id="KW-0016">Alginate biosynthesis</keyword>
<dbReference type="RefSeq" id="WP_377318217.1">
    <property type="nucleotide sequence ID" value="NZ_JBHUIY010000039.1"/>
</dbReference>
<keyword evidence="9 11" id="KW-0472">Membrane</keyword>
<organism evidence="13 14">
    <name type="scientific">Phaeospirillum tilakii</name>
    <dbReference type="NCBI Taxonomy" id="741673"/>
    <lineage>
        <taxon>Bacteria</taxon>
        <taxon>Pseudomonadati</taxon>
        <taxon>Pseudomonadota</taxon>
        <taxon>Alphaproteobacteria</taxon>
        <taxon>Rhodospirillales</taxon>
        <taxon>Rhodospirillaceae</taxon>
        <taxon>Phaeospirillum</taxon>
    </lineage>
</organism>
<dbReference type="PANTHER" id="PTHR13285">
    <property type="entry name" value="ACYLTRANSFERASE"/>
    <property type="match status" value="1"/>
</dbReference>
<comment type="similarity">
    <text evidence="3 11">Belongs to the membrane-bound acyltransferase family.</text>
</comment>
<dbReference type="InterPro" id="IPR004299">
    <property type="entry name" value="MBOAT_fam"/>
</dbReference>
<feature type="transmembrane region" description="Helical" evidence="12">
    <location>
        <begin position="234"/>
        <end position="252"/>
    </location>
</feature>
<evidence type="ECO:0000256" key="7">
    <source>
        <dbReference type="ARBA" id="ARBA00022841"/>
    </source>
</evidence>
<evidence type="ECO:0000256" key="6">
    <source>
        <dbReference type="ARBA" id="ARBA00022692"/>
    </source>
</evidence>
<feature type="transmembrane region" description="Helical" evidence="12">
    <location>
        <begin position="382"/>
        <end position="403"/>
    </location>
</feature>
<dbReference type="PIRSF" id="PIRSF016636">
    <property type="entry name" value="AlgI_DltB"/>
    <property type="match status" value="1"/>
</dbReference>